<evidence type="ECO:0000256" key="1">
    <source>
        <dbReference type="ARBA" id="ARBA00023157"/>
    </source>
</evidence>
<keyword evidence="1" id="KW-1015">Disulfide bond</keyword>
<dbReference type="Gene3D" id="3.10.100.10">
    <property type="entry name" value="Mannose-Binding Protein A, subunit A"/>
    <property type="match status" value="1"/>
</dbReference>
<gene>
    <name evidence="3" type="primary">LOC118492907</name>
</gene>
<dbReference type="PROSITE" id="PS50041">
    <property type="entry name" value="C_TYPE_LECTIN_2"/>
    <property type="match status" value="1"/>
</dbReference>
<accession>A0A8C9XJF8</accession>
<dbReference type="Proteomes" id="UP000694568">
    <property type="component" value="Unplaced"/>
</dbReference>
<reference evidence="3" key="2">
    <citation type="submission" date="2025-09" db="UniProtKB">
        <authorList>
            <consortium name="Ensembl"/>
        </authorList>
    </citation>
    <scope>IDENTIFICATION</scope>
</reference>
<evidence type="ECO:0000313" key="4">
    <source>
        <dbReference type="Proteomes" id="UP000694568"/>
    </source>
</evidence>
<dbReference type="PROSITE" id="PS00615">
    <property type="entry name" value="C_TYPE_LECTIN_1"/>
    <property type="match status" value="1"/>
</dbReference>
<dbReference type="PANTHER" id="PTHR22803">
    <property type="entry name" value="MANNOSE, PHOSPHOLIPASE, LECTIN RECEPTOR RELATED"/>
    <property type="match status" value="1"/>
</dbReference>
<reference evidence="3" key="1">
    <citation type="submission" date="2025-08" db="UniProtKB">
        <authorList>
            <consortium name="Ensembl"/>
        </authorList>
    </citation>
    <scope>IDENTIFICATION</scope>
</reference>
<evidence type="ECO:0000259" key="2">
    <source>
        <dbReference type="PROSITE" id="PS50041"/>
    </source>
</evidence>
<dbReference type="GeneTree" id="ENSGT00940000162818"/>
<dbReference type="PRINTS" id="PR01504">
    <property type="entry name" value="PNCREATITSAP"/>
</dbReference>
<protein>
    <submittedName>
        <fullName evidence="3">Galactose-specific lectin nattectin-like</fullName>
    </submittedName>
</protein>
<dbReference type="InterPro" id="IPR016187">
    <property type="entry name" value="CTDL_fold"/>
</dbReference>
<dbReference type="AlphaFoldDB" id="A0A8C9XJF8"/>
<sequence>MASSACDLQHSLDRFAAECEAAGMRISTSKSEAMVLSRKPMECLLQMTSILPFSLLLCLSSGLLTAYGQASCPPYWTQFGSRCFAFHIRTKTWSEAEIFCQIVGGNLASIHSDEEHTFIKNYINQVSGEQRTSWIGGTDTVKEGTWLWTDRSDFTYKSFNAGEPNNRGGAENCLLMNWGGANWNDLACNNQASFVCSKNL</sequence>
<evidence type="ECO:0000313" key="3">
    <source>
        <dbReference type="Ensembl" id="ENSSLUP00000011862.1"/>
    </source>
</evidence>
<dbReference type="SMART" id="SM00034">
    <property type="entry name" value="CLECT"/>
    <property type="match status" value="1"/>
</dbReference>
<dbReference type="InterPro" id="IPR050111">
    <property type="entry name" value="C-type_lectin/snaclec_domain"/>
</dbReference>
<feature type="domain" description="C-type lectin" evidence="2">
    <location>
        <begin position="79"/>
        <end position="197"/>
    </location>
</feature>
<dbReference type="InterPro" id="IPR016186">
    <property type="entry name" value="C-type_lectin-like/link_sf"/>
</dbReference>
<organism evidence="3 4">
    <name type="scientific">Sander lucioperca</name>
    <name type="common">Pike-perch</name>
    <name type="synonym">Perca lucioperca</name>
    <dbReference type="NCBI Taxonomy" id="283035"/>
    <lineage>
        <taxon>Eukaryota</taxon>
        <taxon>Metazoa</taxon>
        <taxon>Chordata</taxon>
        <taxon>Craniata</taxon>
        <taxon>Vertebrata</taxon>
        <taxon>Euteleostomi</taxon>
        <taxon>Actinopterygii</taxon>
        <taxon>Neopterygii</taxon>
        <taxon>Teleostei</taxon>
        <taxon>Neoteleostei</taxon>
        <taxon>Acanthomorphata</taxon>
        <taxon>Eupercaria</taxon>
        <taxon>Perciformes</taxon>
        <taxon>Percoidei</taxon>
        <taxon>Percidae</taxon>
        <taxon>Luciopercinae</taxon>
        <taxon>Sander</taxon>
    </lineage>
</organism>
<proteinExistence type="predicted"/>
<dbReference type="InterPro" id="IPR018378">
    <property type="entry name" value="C-type_lectin_CS"/>
</dbReference>
<keyword evidence="4" id="KW-1185">Reference proteome</keyword>
<name>A0A8C9XJF8_SANLU</name>
<dbReference type="SUPFAM" id="SSF56436">
    <property type="entry name" value="C-type lectin-like"/>
    <property type="match status" value="1"/>
</dbReference>
<dbReference type="InterPro" id="IPR001304">
    <property type="entry name" value="C-type_lectin-like"/>
</dbReference>
<dbReference type="Ensembl" id="ENSSLUT00000012267.1">
    <property type="protein sequence ID" value="ENSSLUP00000011862.1"/>
    <property type="gene ID" value="ENSSLUG00000005634.1"/>
</dbReference>
<dbReference type="Pfam" id="PF00059">
    <property type="entry name" value="Lectin_C"/>
    <property type="match status" value="1"/>
</dbReference>